<accession>A0A370TXK4</accession>
<comment type="caution">
    <text evidence="2">The sequence shown here is derived from an EMBL/GenBank/DDBJ whole genome shotgun (WGS) entry which is preliminary data.</text>
</comment>
<dbReference type="OrthoDB" id="3565335at2759"/>
<gene>
    <name evidence="2" type="ORF">BP5553_00197</name>
</gene>
<dbReference type="PANTHER" id="PTHR35910:SF6">
    <property type="entry name" value="2EXR DOMAIN-CONTAINING PROTEIN"/>
    <property type="match status" value="1"/>
</dbReference>
<proteinExistence type="predicted"/>
<dbReference type="PANTHER" id="PTHR35910">
    <property type="entry name" value="2EXR DOMAIN-CONTAINING PROTEIN"/>
    <property type="match status" value="1"/>
</dbReference>
<dbReference type="GeneID" id="43593046"/>
<organism evidence="2 3">
    <name type="scientific">Venustampulla echinocandica</name>
    <dbReference type="NCBI Taxonomy" id="2656787"/>
    <lineage>
        <taxon>Eukaryota</taxon>
        <taxon>Fungi</taxon>
        <taxon>Dikarya</taxon>
        <taxon>Ascomycota</taxon>
        <taxon>Pezizomycotina</taxon>
        <taxon>Leotiomycetes</taxon>
        <taxon>Helotiales</taxon>
        <taxon>Pleuroascaceae</taxon>
        <taxon>Venustampulla</taxon>
    </lineage>
</organism>
<keyword evidence="3" id="KW-1185">Reference proteome</keyword>
<dbReference type="Proteomes" id="UP000254866">
    <property type="component" value="Unassembled WGS sequence"/>
</dbReference>
<name>A0A370TXK4_9HELO</name>
<dbReference type="AlphaFoldDB" id="A0A370TXK4"/>
<dbReference type="InterPro" id="IPR045518">
    <property type="entry name" value="2EXR"/>
</dbReference>
<evidence type="ECO:0000313" key="3">
    <source>
        <dbReference type="Proteomes" id="UP000254866"/>
    </source>
</evidence>
<dbReference type="Pfam" id="PF20150">
    <property type="entry name" value="2EXR"/>
    <property type="match status" value="1"/>
</dbReference>
<sequence length="295" mass="33837">MVFEPGSYRAWDVGLVPQSYQYSQDTIHYGMALQAAATARDSYVQPAQDAVPAFRRFSNLSIELRYMIWKLALPSARVIKVTYGVFQQDQEDGSIIEFIQGVTDAQTPTLLHVNHESRRVALKNYKLCFEEEFRYPIYVDIRRDVIMVACMEAVDILLNVSPTNIFKEGQLRMLAIDFRRTSRQSRSNWRFDQRFQYSSSLSSGPIGFAKLGCFDEIVLVESFQPPPGVPNIAPIAPMYSHISDNVGQFAALLNRHLNNIQHTFNVRRNRGLSQLEFKRPTITVLTNEELLDRMS</sequence>
<dbReference type="RefSeq" id="XP_031872874.1">
    <property type="nucleotide sequence ID" value="XM_032008820.1"/>
</dbReference>
<feature type="domain" description="2EXR" evidence="1">
    <location>
        <begin position="54"/>
        <end position="146"/>
    </location>
</feature>
<protein>
    <recommendedName>
        <fullName evidence="1">2EXR domain-containing protein</fullName>
    </recommendedName>
</protein>
<reference evidence="2 3" key="1">
    <citation type="journal article" date="2018" name="IMA Fungus">
        <title>IMA Genome-F 9: Draft genome sequence of Annulohypoxylon stygium, Aspergillus mulundensis, Berkeleyomyces basicola (syn. Thielaviopsis basicola), Ceratocystis smalleyi, two Cercospora beticola strains, Coleophoma cylindrospora, Fusarium fracticaudum, Phialophora cf. hyalina, and Morchella septimelata.</title>
        <authorList>
            <person name="Wingfield B.D."/>
            <person name="Bills G.F."/>
            <person name="Dong Y."/>
            <person name="Huang W."/>
            <person name="Nel W.J."/>
            <person name="Swalarsk-Parry B.S."/>
            <person name="Vaghefi N."/>
            <person name="Wilken P.M."/>
            <person name="An Z."/>
            <person name="de Beer Z.W."/>
            <person name="De Vos L."/>
            <person name="Chen L."/>
            <person name="Duong T.A."/>
            <person name="Gao Y."/>
            <person name="Hammerbacher A."/>
            <person name="Kikkert J.R."/>
            <person name="Li Y."/>
            <person name="Li H."/>
            <person name="Li K."/>
            <person name="Li Q."/>
            <person name="Liu X."/>
            <person name="Ma X."/>
            <person name="Naidoo K."/>
            <person name="Pethybridge S.J."/>
            <person name="Sun J."/>
            <person name="Steenkamp E.T."/>
            <person name="van der Nest M.A."/>
            <person name="van Wyk S."/>
            <person name="Wingfield M.J."/>
            <person name="Xiong C."/>
            <person name="Yue Q."/>
            <person name="Zhang X."/>
        </authorList>
    </citation>
    <scope>NUCLEOTIDE SEQUENCE [LARGE SCALE GENOMIC DNA]</scope>
    <source>
        <strain evidence="2 3">BP 5553</strain>
    </source>
</reference>
<evidence type="ECO:0000313" key="2">
    <source>
        <dbReference type="EMBL" id="RDL40218.1"/>
    </source>
</evidence>
<dbReference type="EMBL" id="NPIC01000001">
    <property type="protein sequence ID" value="RDL40218.1"/>
    <property type="molecule type" value="Genomic_DNA"/>
</dbReference>
<evidence type="ECO:0000259" key="1">
    <source>
        <dbReference type="Pfam" id="PF20150"/>
    </source>
</evidence>